<organism evidence="8 9">
    <name type="scientific">Ophiostoma piceae (strain UAMH 11346)</name>
    <name type="common">Sap stain fungus</name>
    <dbReference type="NCBI Taxonomy" id="1262450"/>
    <lineage>
        <taxon>Eukaryota</taxon>
        <taxon>Fungi</taxon>
        <taxon>Dikarya</taxon>
        <taxon>Ascomycota</taxon>
        <taxon>Pezizomycotina</taxon>
        <taxon>Sordariomycetes</taxon>
        <taxon>Sordariomycetidae</taxon>
        <taxon>Ophiostomatales</taxon>
        <taxon>Ophiostomataceae</taxon>
        <taxon>Ophiostoma</taxon>
    </lineage>
</organism>
<evidence type="ECO:0000256" key="1">
    <source>
        <dbReference type="ARBA" id="ARBA00004572"/>
    </source>
</evidence>
<dbReference type="EMBL" id="KE148151">
    <property type="protein sequence ID" value="EPE07474.1"/>
    <property type="molecule type" value="Genomic_DNA"/>
</dbReference>
<feature type="domain" description="AAA+ ATPase" evidence="7">
    <location>
        <begin position="1047"/>
        <end position="1203"/>
    </location>
</feature>
<comment type="subcellular location">
    <subcellularLocation>
        <location evidence="1">Mitochondrion outer membrane</location>
        <topology evidence="1">Single-pass membrane protein</topology>
    </subcellularLocation>
</comment>
<keyword evidence="2" id="KW-0547">Nucleotide-binding</keyword>
<evidence type="ECO:0000313" key="8">
    <source>
        <dbReference type="EMBL" id="EPE07474.1"/>
    </source>
</evidence>
<proteinExistence type="predicted"/>
<dbReference type="Pfam" id="PF17862">
    <property type="entry name" value="AAA_lid_3"/>
    <property type="match status" value="1"/>
</dbReference>
<keyword evidence="3" id="KW-1000">Mitochondrion outer membrane</keyword>
<evidence type="ECO:0000313" key="9">
    <source>
        <dbReference type="Proteomes" id="UP000016923"/>
    </source>
</evidence>
<feature type="compositionally biased region" description="Low complexity" evidence="6">
    <location>
        <begin position="64"/>
        <end position="124"/>
    </location>
</feature>
<dbReference type="GO" id="GO:0016887">
    <property type="term" value="F:ATP hydrolysis activity"/>
    <property type="evidence" value="ECO:0007669"/>
    <property type="project" value="InterPro"/>
</dbReference>
<evidence type="ECO:0000256" key="5">
    <source>
        <dbReference type="ARBA" id="ARBA00023128"/>
    </source>
</evidence>
<dbReference type="Gene3D" id="3.40.50.300">
    <property type="entry name" value="P-loop containing nucleotide triphosphate hydrolases"/>
    <property type="match status" value="1"/>
</dbReference>
<dbReference type="PANTHER" id="PTHR45644">
    <property type="entry name" value="AAA ATPASE, PUTATIVE (AFU_ORTHOLOGUE AFUA_2G12920)-RELATED-RELATED"/>
    <property type="match status" value="1"/>
</dbReference>
<keyword evidence="3" id="KW-0472">Membrane</keyword>
<evidence type="ECO:0000256" key="2">
    <source>
        <dbReference type="ARBA" id="ARBA00022741"/>
    </source>
</evidence>
<keyword evidence="4" id="KW-0067">ATP-binding</keyword>
<feature type="region of interest" description="Disordered" evidence="6">
    <location>
        <begin position="280"/>
        <end position="362"/>
    </location>
</feature>
<dbReference type="Pfam" id="PF00004">
    <property type="entry name" value="AAA"/>
    <property type="match status" value="1"/>
</dbReference>
<dbReference type="SMART" id="SM00382">
    <property type="entry name" value="AAA"/>
    <property type="match status" value="1"/>
</dbReference>
<feature type="compositionally biased region" description="Basic and acidic residues" evidence="6">
    <location>
        <begin position="1340"/>
        <end position="1349"/>
    </location>
</feature>
<dbReference type="VEuPathDB" id="FungiDB:F503_08125"/>
<dbReference type="Proteomes" id="UP000016923">
    <property type="component" value="Unassembled WGS sequence"/>
</dbReference>
<name>S3C1P8_OPHP1</name>
<evidence type="ECO:0000259" key="7">
    <source>
        <dbReference type="SMART" id="SM00382"/>
    </source>
</evidence>
<dbReference type="PROSITE" id="PS00674">
    <property type="entry name" value="AAA"/>
    <property type="match status" value="1"/>
</dbReference>
<feature type="compositionally biased region" description="Low complexity" evidence="6">
    <location>
        <begin position="957"/>
        <end position="979"/>
    </location>
</feature>
<dbReference type="SUPFAM" id="SSF52540">
    <property type="entry name" value="P-loop containing nucleoside triphosphate hydrolases"/>
    <property type="match status" value="1"/>
</dbReference>
<dbReference type="GO" id="GO:0005741">
    <property type="term" value="C:mitochondrial outer membrane"/>
    <property type="evidence" value="ECO:0007669"/>
    <property type="project" value="UniProtKB-SubCell"/>
</dbReference>
<feature type="region of interest" description="Disordered" evidence="6">
    <location>
        <begin position="1147"/>
        <end position="1167"/>
    </location>
</feature>
<feature type="compositionally biased region" description="Low complexity" evidence="6">
    <location>
        <begin position="353"/>
        <end position="362"/>
    </location>
</feature>
<evidence type="ECO:0000256" key="6">
    <source>
        <dbReference type="SAM" id="MobiDB-lite"/>
    </source>
</evidence>
<dbReference type="InterPro" id="IPR027417">
    <property type="entry name" value="P-loop_NTPase"/>
</dbReference>
<dbReference type="HOGENOM" id="CLU_004223_0_0_1"/>
<dbReference type="GO" id="GO:0005524">
    <property type="term" value="F:ATP binding"/>
    <property type="evidence" value="ECO:0007669"/>
    <property type="project" value="UniProtKB-KW"/>
</dbReference>
<dbReference type="InterPro" id="IPR003593">
    <property type="entry name" value="AAA+_ATPase"/>
</dbReference>
<dbReference type="OrthoDB" id="39734at2759"/>
<feature type="region of interest" description="Disordered" evidence="6">
    <location>
        <begin position="949"/>
        <end position="986"/>
    </location>
</feature>
<reference evidence="8 9" key="1">
    <citation type="journal article" date="2013" name="BMC Genomics">
        <title>The genome and transcriptome of the pine saprophyte Ophiostoma piceae, and a comparison with the bark beetle-associated pine pathogen Grosmannia clavigera.</title>
        <authorList>
            <person name="Haridas S."/>
            <person name="Wang Y."/>
            <person name="Lim L."/>
            <person name="Massoumi Alamouti S."/>
            <person name="Jackman S."/>
            <person name="Docking R."/>
            <person name="Robertson G."/>
            <person name="Birol I."/>
            <person name="Bohlmann J."/>
            <person name="Breuil C."/>
        </authorList>
    </citation>
    <scope>NUCLEOTIDE SEQUENCE [LARGE SCALE GENOMIC DNA]</scope>
    <source>
        <strain evidence="8 9">UAMH 11346</strain>
    </source>
</reference>
<evidence type="ECO:0000256" key="4">
    <source>
        <dbReference type="ARBA" id="ARBA00022840"/>
    </source>
</evidence>
<dbReference type="Gene3D" id="1.10.8.60">
    <property type="match status" value="1"/>
</dbReference>
<evidence type="ECO:0000256" key="3">
    <source>
        <dbReference type="ARBA" id="ARBA00022787"/>
    </source>
</evidence>
<gene>
    <name evidence="8" type="ORF">F503_08125</name>
</gene>
<keyword evidence="9" id="KW-1185">Reference proteome</keyword>
<feature type="region of interest" description="Disordered" evidence="6">
    <location>
        <begin position="1317"/>
        <end position="1349"/>
    </location>
</feature>
<accession>S3C1P8</accession>
<dbReference type="InterPro" id="IPR051701">
    <property type="entry name" value="Mito_OM_Translocase_MSP1"/>
</dbReference>
<dbReference type="STRING" id="1262450.S3C1P8"/>
<dbReference type="InterPro" id="IPR003960">
    <property type="entry name" value="ATPase_AAA_CS"/>
</dbReference>
<feature type="compositionally biased region" description="Polar residues" evidence="6">
    <location>
        <begin position="336"/>
        <end position="345"/>
    </location>
</feature>
<dbReference type="InterPro" id="IPR041569">
    <property type="entry name" value="AAA_lid_3"/>
</dbReference>
<dbReference type="eggNOG" id="KOG0737">
    <property type="taxonomic scope" value="Eukaryota"/>
</dbReference>
<dbReference type="PANTHER" id="PTHR45644:SF56">
    <property type="entry name" value="AAA ATPASE, PUTATIVE (AFU_ORTHOLOGUE AFUA_2G12920)-RELATED"/>
    <property type="match status" value="1"/>
</dbReference>
<protein>
    <submittedName>
        <fullName evidence="8">Katanin p60 atpase-containing subunit</fullName>
    </submittedName>
</protein>
<feature type="region of interest" description="Disordered" evidence="6">
    <location>
        <begin position="50"/>
        <end position="139"/>
    </location>
</feature>
<sequence>MHTVRARALQSVVVAPANCRAGSRHHASRRTAARAAVLGAVRGFRSTAAQFVQPDESGKDDKPSAGIAGSSESAEDAPATSHDASAAPAPDASSTTNAAEVSGAAKEAAAPAAATTSTYTGGRTRSIRPRTTDGTPSFTLPEWFKRHHLRSFDTHQNKDHFLSTSFSQDLEAASLLMYPRGSPRFSTEPQARPLSPIPYESKGDKNHFWLELEPSDRLQIQEYFMAILDGSGWTDHKVELAADQMRSGTGLDAIARRGASVAAAAAYIAAAVASRGSNFSKKYEPEKTPSLLPQGSTAPGSEEAAASGDKTSDRSSSEASTPAVDPVPSPLLPLASISQPGSCSPATDADVAEPSPESVESSEIGDAAFNADLFQKLDPHSVLDIPLTPFGGGLIEFVRLTAGSTNELYLMAEADIATTLGIPISTKFYERAMFREVQASVAAKLAAPAPDTKAVRRDWRRPVTVLTMIEHHAPVMMEGLLDEIALSLSARIVHIDARTIASLAGPYLGQSPLLSRGSIAMLGYTAARINGRLVPRYPKNVTQEATLSRDDTLLDEAMDDEDVNQYVYSRDGEAGSDSGGSDGDITLSRLPMDLMSTTRSALRSDTEDRWDDLKMNHVLEAIVRSADSDIPKGATTLIAPRPPLIIHLHNFIELSSNFDGNQILFKLRGIVDRLWQKERRKILLVGSSAIMHDAPDLIDRAEELRQEDCDIVPFQLQLDHYQYKRRMIKAGSEDVWEENMHNICEMVSALTGTKMIAKAIPWLEEFKSTDISQPSLSLLMESLQRGVYDIHWVYRIATLWVGIVKGKHMASPAESDPGGSSPASIFSLHNNKRDSFFTTFSDFSAALSVSLVSPSPAALVPAAPAFPSEYSKMSFINACWTMNKMDQMWHFQGGGKGYYHSPLLIKRYRKGKKSPFPPSHLWWWKTPQQQNFPNGRSAHKDEESYVVPSRDSIKSLATPGTSAASTDGAGADSGGSPSSPKKPNYDAYNFSKHEQRFLKDIVDPADLTTTFDSIVLPAKTKDSIKALTSLSLIRPEAFRYGVLATEHIPGCLLYGPPGTGKTLLAKAVAKQSGAKMLEISAATINDMWVGEAEKNVRAAFSVARALAPIVVFIDEADALLAARHEQPGRNGQREMINQFLREWDGLSTSKGGGGGGGDSGKKTPKNKDSDKVFIMVATNRPGDLDEAVLRRLPRRILVDLPMRDARLAILRVLLHAEQLDAATVSLEKLADDTDLYSGSDLKNLCVAAAMQAVREEVAAMEAHSKELAAQGGEPYVFPEKRTLTGKHFEYATQEIGASISEDMTSLKAIRKFDERYGDHGSKKRKKSKGMGFEVAPKQHGTKEAMVRRD</sequence>
<dbReference type="InterPro" id="IPR003959">
    <property type="entry name" value="ATPase_AAA_core"/>
</dbReference>
<keyword evidence="5" id="KW-0496">Mitochondrion</keyword>